<accession>A0A1J5J0H2</accession>
<evidence type="ECO:0000313" key="2">
    <source>
        <dbReference type="Proteomes" id="UP000183245"/>
    </source>
</evidence>
<organism evidence="1 2">
    <name type="scientific">Candidatus Wirthbacteria bacterium CG2_30_54_11</name>
    <dbReference type="NCBI Taxonomy" id="1817892"/>
    <lineage>
        <taxon>Bacteria</taxon>
        <taxon>Candidatus Wirthbacteria</taxon>
    </lineage>
</organism>
<proteinExistence type="predicted"/>
<dbReference type="Proteomes" id="UP000183245">
    <property type="component" value="Unassembled WGS sequence"/>
</dbReference>
<dbReference type="EMBL" id="MNZT01000072">
    <property type="protein sequence ID" value="OIP96992.1"/>
    <property type="molecule type" value="Genomic_DNA"/>
</dbReference>
<dbReference type="AlphaFoldDB" id="A0A1J5J0H2"/>
<gene>
    <name evidence="1" type="ORF">AUK40_04175</name>
</gene>
<evidence type="ECO:0000313" key="1">
    <source>
        <dbReference type="EMBL" id="OIP96992.1"/>
    </source>
</evidence>
<name>A0A1J5J0H2_9BACT</name>
<sequence length="105" mass="11698">MDSPSETSYEQLHTTLQDHLTNFLNAILEQAGLLVDKAGEILRQIIPQGIPPLPAISLSKLKRILQFRHKDPLSKRPGRLIKRTMRPSGAPAFELMSQTISASNI</sequence>
<comment type="caution">
    <text evidence="1">The sequence shown here is derived from an EMBL/GenBank/DDBJ whole genome shotgun (WGS) entry which is preliminary data.</text>
</comment>
<reference evidence="1 2" key="1">
    <citation type="journal article" date="2016" name="Environ. Microbiol.">
        <title>Genomic resolution of a cold subsurface aquifer community provides metabolic insights for novel microbes adapted to high CO concentrations.</title>
        <authorList>
            <person name="Probst A.J."/>
            <person name="Castelle C.J."/>
            <person name="Singh A."/>
            <person name="Brown C.T."/>
            <person name="Anantharaman K."/>
            <person name="Sharon I."/>
            <person name="Hug L.A."/>
            <person name="Burstein D."/>
            <person name="Emerson J.B."/>
            <person name="Thomas B.C."/>
            <person name="Banfield J.F."/>
        </authorList>
    </citation>
    <scope>NUCLEOTIDE SEQUENCE [LARGE SCALE GENOMIC DNA]</scope>
    <source>
        <strain evidence="1">CG2_30_54_11</strain>
    </source>
</reference>
<protein>
    <submittedName>
        <fullName evidence="1">Uncharacterized protein</fullName>
    </submittedName>
</protein>
<dbReference type="STRING" id="1817892.AUK40_04175"/>